<keyword evidence="3 6" id="KW-0812">Transmembrane</keyword>
<evidence type="ECO:0000313" key="8">
    <source>
        <dbReference type="EMBL" id="SLM86697.1"/>
    </source>
</evidence>
<accession>A0A1X6WQZ2</accession>
<dbReference type="Pfam" id="PF00753">
    <property type="entry name" value="Lactamase_B"/>
    <property type="match status" value="1"/>
</dbReference>
<feature type="transmembrane region" description="Helical" evidence="6">
    <location>
        <begin position="366"/>
        <end position="392"/>
    </location>
</feature>
<dbReference type="Gene3D" id="3.60.15.10">
    <property type="entry name" value="Ribonuclease Z/Hydroxyacylglutathione hydrolase-like"/>
    <property type="match status" value="1"/>
</dbReference>
<feature type="domain" description="Metallo-beta-lactamase" evidence="7">
    <location>
        <begin position="490"/>
        <end position="700"/>
    </location>
</feature>
<feature type="transmembrane region" description="Helical" evidence="6">
    <location>
        <begin position="250"/>
        <end position="269"/>
    </location>
</feature>
<feature type="transmembrane region" description="Helical" evidence="6">
    <location>
        <begin position="427"/>
        <end position="447"/>
    </location>
</feature>
<keyword evidence="9" id="KW-1185">Reference proteome</keyword>
<dbReference type="GO" id="GO:0005886">
    <property type="term" value="C:plasma membrane"/>
    <property type="evidence" value="ECO:0007669"/>
    <property type="project" value="UniProtKB-SubCell"/>
</dbReference>
<evidence type="ECO:0000256" key="2">
    <source>
        <dbReference type="ARBA" id="ARBA00022475"/>
    </source>
</evidence>
<keyword evidence="5 6" id="KW-0472">Membrane</keyword>
<dbReference type="InterPro" id="IPR004477">
    <property type="entry name" value="ComEC_N"/>
</dbReference>
<sequence>MLKEKKLPYLILFFIVLLRIICFRNKEILLLTGILILFSTLFWWVKLNSFPNDYQENQAVSISLVPDTIKVDGAVLSFEGKLGIKKDPVLITYILKNEKEKNFIENNKKTLIITGKVELAELSGNRNLNGFDYSKYLENKGHFKRYNLNEIIRIKSYDNKWYQIFGKLKEWRRACFIHNKNHFEELTQSYLNSLIFGFQNNGPGNYQKTWRDLGVAHLFSLSGMHIYFFLFIFDYLLLRCAMTKENLFKWNLLFTFFVMIMTGLGPGMVRAGLQHITKQLNRKYECKLSNLDCWSIALFINSLFDPYVLLTVGGQLTYYMTFLIIMLNPIIKKIKQPFLKFLSFNIILSTLSLPLIWYHFYEWNFLSFFMNLVLGSFILCLLMPILLISFLLSFVFRGYHFLFVERFLILFQKIGNTLNDIDFSHQVVGKLPLTLLVILIVSQLLILREFEKNHFKISLKFCFLSSVTLLMPFYKYMNPSGIIAFVDIGQGDAIFLQLPHHKGNYLLDTGGRLDFKVEDWQKRSDKRGADYTLIPFLKSRGVKKIDTVFISHAHEDHFGDLDRVSDAFNIKSLYFGEGTANQVNFKKMLNYQGLDRANKKIIKTNNSWSKEGVSLKCLFPDKKGDGQNNDSLVMMLTIKNKKFLLTGDLEKEGEQQLMANPEIDLKADVLKAGHHGSKTSTHPEFLERVAPELVTISCGLNNRYNHPSEETIENLDNHGIPYYETDEQGMIYFTWNKYKKNISSVKTIK</sequence>
<dbReference type="SMART" id="SM00849">
    <property type="entry name" value="Lactamase_B"/>
    <property type="match status" value="1"/>
</dbReference>
<evidence type="ECO:0000256" key="1">
    <source>
        <dbReference type="ARBA" id="ARBA00004651"/>
    </source>
</evidence>
<evidence type="ECO:0000256" key="3">
    <source>
        <dbReference type="ARBA" id="ARBA00022692"/>
    </source>
</evidence>
<proteinExistence type="predicted"/>
<dbReference type="InterPro" id="IPR001279">
    <property type="entry name" value="Metallo-B-lactamas"/>
</dbReference>
<dbReference type="InterPro" id="IPR035681">
    <property type="entry name" value="ComA-like_MBL"/>
</dbReference>
<keyword evidence="2" id="KW-1003">Cell membrane</keyword>
<evidence type="ECO:0000259" key="7">
    <source>
        <dbReference type="SMART" id="SM00849"/>
    </source>
</evidence>
<feature type="transmembrane region" description="Helical" evidence="6">
    <location>
        <begin position="215"/>
        <end position="238"/>
    </location>
</feature>
<gene>
    <name evidence="8" type="ORF">FM121_11420</name>
</gene>
<dbReference type="PANTHER" id="PTHR30619">
    <property type="entry name" value="DNA INTERNALIZATION/COMPETENCE PROTEIN COMEC/REC2"/>
    <property type="match status" value="1"/>
</dbReference>
<feature type="transmembrane region" description="Helical" evidence="6">
    <location>
        <begin position="28"/>
        <end position="45"/>
    </location>
</feature>
<dbReference type="Proteomes" id="UP000195918">
    <property type="component" value="Unassembled WGS sequence"/>
</dbReference>
<dbReference type="NCBIfam" id="TIGR00360">
    <property type="entry name" value="ComEC_N-term"/>
    <property type="match status" value="1"/>
</dbReference>
<dbReference type="CDD" id="cd07731">
    <property type="entry name" value="ComA-like_MBL-fold"/>
    <property type="match status" value="1"/>
</dbReference>
<reference evidence="9" key="1">
    <citation type="submission" date="2017-02" db="EMBL/GenBank/DDBJ databases">
        <authorList>
            <person name="Dridi B."/>
        </authorList>
    </citation>
    <scope>NUCLEOTIDE SEQUENCE [LARGE SCALE GENOMIC DNA]</scope>
    <source>
        <strain evidence="9">bH819</strain>
    </source>
</reference>
<feature type="transmembrane region" description="Helical" evidence="6">
    <location>
        <begin position="339"/>
        <end position="360"/>
    </location>
</feature>
<evidence type="ECO:0000313" key="9">
    <source>
        <dbReference type="Proteomes" id="UP000195918"/>
    </source>
</evidence>
<dbReference type="GO" id="GO:0030420">
    <property type="term" value="P:establishment of competence for transformation"/>
    <property type="evidence" value="ECO:0007669"/>
    <property type="project" value="InterPro"/>
</dbReference>
<dbReference type="InterPro" id="IPR052159">
    <property type="entry name" value="Competence_DNA_uptake"/>
</dbReference>
<dbReference type="AlphaFoldDB" id="A0A1X6WQZ2"/>
<name>A0A1X6WQZ2_9ENTE</name>
<organism evidence="8 9">
    <name type="scientific">Vagococcus fluvialis bH819</name>
    <dbReference type="NCBI Taxonomy" id="1255619"/>
    <lineage>
        <taxon>Bacteria</taxon>
        <taxon>Bacillati</taxon>
        <taxon>Bacillota</taxon>
        <taxon>Bacilli</taxon>
        <taxon>Lactobacillales</taxon>
        <taxon>Enterococcaceae</taxon>
        <taxon>Vagococcus</taxon>
    </lineage>
</organism>
<dbReference type="InterPro" id="IPR036866">
    <property type="entry name" value="RibonucZ/Hydroxyglut_hydro"/>
</dbReference>
<evidence type="ECO:0000256" key="6">
    <source>
        <dbReference type="SAM" id="Phobius"/>
    </source>
</evidence>
<evidence type="ECO:0000256" key="5">
    <source>
        <dbReference type="ARBA" id="ARBA00023136"/>
    </source>
</evidence>
<dbReference type="EMBL" id="FWFD01000015">
    <property type="protein sequence ID" value="SLM86697.1"/>
    <property type="molecule type" value="Genomic_DNA"/>
</dbReference>
<comment type="subcellular location">
    <subcellularLocation>
        <location evidence="1">Cell membrane</location>
        <topology evidence="1">Multi-pass membrane protein</topology>
    </subcellularLocation>
</comment>
<dbReference type="NCBIfam" id="TIGR00361">
    <property type="entry name" value="ComEC_Rec2"/>
    <property type="match status" value="1"/>
</dbReference>
<dbReference type="PANTHER" id="PTHR30619:SF7">
    <property type="entry name" value="BETA-LACTAMASE DOMAIN PROTEIN"/>
    <property type="match status" value="1"/>
</dbReference>
<dbReference type="InterPro" id="IPR004797">
    <property type="entry name" value="Competence_ComEC/Rec2"/>
</dbReference>
<feature type="transmembrane region" description="Helical" evidence="6">
    <location>
        <begin position="307"/>
        <end position="327"/>
    </location>
</feature>
<dbReference type="Pfam" id="PF03772">
    <property type="entry name" value="Competence"/>
    <property type="match status" value="1"/>
</dbReference>
<evidence type="ECO:0000256" key="4">
    <source>
        <dbReference type="ARBA" id="ARBA00022989"/>
    </source>
</evidence>
<dbReference type="SUPFAM" id="SSF56281">
    <property type="entry name" value="Metallo-hydrolase/oxidoreductase"/>
    <property type="match status" value="1"/>
</dbReference>
<keyword evidence="4 6" id="KW-1133">Transmembrane helix</keyword>
<feature type="transmembrane region" description="Helical" evidence="6">
    <location>
        <begin position="6"/>
        <end position="23"/>
    </location>
</feature>
<protein>
    <submittedName>
        <fullName evidence="8">Late competence protein ComEC, DNA transport</fullName>
    </submittedName>
</protein>